<dbReference type="STRING" id="1064592.G0VI78"/>
<evidence type="ECO:0000313" key="1">
    <source>
        <dbReference type="EMBL" id="CCC71113.1"/>
    </source>
</evidence>
<dbReference type="GO" id="GO:0071011">
    <property type="term" value="C:precatalytic spliceosome"/>
    <property type="evidence" value="ECO:0007669"/>
    <property type="project" value="TreeGrafter"/>
</dbReference>
<dbReference type="GO" id="GO:0005686">
    <property type="term" value="C:U2 snRNP"/>
    <property type="evidence" value="ECO:0007669"/>
    <property type="project" value="EnsemblFungi"/>
</dbReference>
<name>G0VI78_NAUCA</name>
<dbReference type="GO" id="GO:0005684">
    <property type="term" value="C:U2-type spliceosomal complex"/>
    <property type="evidence" value="ECO:0007669"/>
    <property type="project" value="EnsemblFungi"/>
</dbReference>
<dbReference type="eggNOG" id="KOG3485">
    <property type="taxonomic scope" value="Eukaryota"/>
</dbReference>
<reference evidence="1 2" key="1">
    <citation type="journal article" date="2011" name="Proc. Natl. Acad. Sci. U.S.A.">
        <title>Evolutionary erosion of yeast sex chromosomes by mating-type switching accidents.</title>
        <authorList>
            <person name="Gordon J.L."/>
            <person name="Armisen D."/>
            <person name="Proux-Wera E."/>
            <person name="Oheigeartaigh S.S."/>
            <person name="Byrne K.P."/>
            <person name="Wolfe K.H."/>
        </authorList>
    </citation>
    <scope>NUCLEOTIDE SEQUENCE [LARGE SCALE GENOMIC DNA]</scope>
    <source>
        <strain evidence="2">ATCC 76901 / BCRC 22586 / CBS 4309 / NBRC 1992 / NRRL Y-12630</strain>
    </source>
</reference>
<organism evidence="1 2">
    <name type="scientific">Naumovozyma castellii</name>
    <name type="common">Yeast</name>
    <name type="synonym">Saccharomyces castellii</name>
    <dbReference type="NCBI Taxonomy" id="27288"/>
    <lineage>
        <taxon>Eukaryota</taxon>
        <taxon>Fungi</taxon>
        <taxon>Dikarya</taxon>
        <taxon>Ascomycota</taxon>
        <taxon>Saccharomycotina</taxon>
        <taxon>Saccharomycetes</taxon>
        <taxon>Saccharomycetales</taxon>
        <taxon>Saccharomycetaceae</taxon>
        <taxon>Naumovozyma</taxon>
    </lineage>
</organism>
<dbReference type="KEGG" id="ncs:NCAS_0G02260"/>
<dbReference type="RefSeq" id="XP_003677465.1">
    <property type="nucleotide sequence ID" value="XM_003677417.1"/>
</dbReference>
<proteinExistence type="predicted"/>
<dbReference type="InterPro" id="IPR009846">
    <property type="entry name" value="SF3b5/RDS3-10"/>
</dbReference>
<dbReference type="GO" id="GO:0000245">
    <property type="term" value="P:spliceosomal complex assembly"/>
    <property type="evidence" value="ECO:0007669"/>
    <property type="project" value="EnsemblFungi"/>
</dbReference>
<dbReference type="HOGENOM" id="CLU_138804_4_1_1"/>
<evidence type="ECO:0000313" key="2">
    <source>
        <dbReference type="Proteomes" id="UP000001640"/>
    </source>
</evidence>
<dbReference type="Pfam" id="PF07189">
    <property type="entry name" value="SF3b10"/>
    <property type="match status" value="1"/>
</dbReference>
<evidence type="ECO:0008006" key="3">
    <source>
        <dbReference type="Google" id="ProtNLM"/>
    </source>
</evidence>
<dbReference type="OMA" id="NTTIEEW"/>
<dbReference type="GeneID" id="96904778"/>
<dbReference type="FunCoup" id="G0VI78">
    <property type="interactions" value="88"/>
</dbReference>
<keyword evidence="2" id="KW-1185">Reference proteome</keyword>
<accession>G0VI78</accession>
<dbReference type="PANTHER" id="PTHR20978">
    <property type="entry name" value="SPLICING FACTOR 3B SUBUNIT 5"/>
    <property type="match status" value="1"/>
</dbReference>
<gene>
    <name evidence="1" type="primary">NCAS0G02260</name>
    <name evidence="1" type="ordered locus">NCAS_0G02260</name>
</gene>
<dbReference type="PANTHER" id="PTHR20978:SF0">
    <property type="entry name" value="SPLICING FACTOR 3B SUBUNIT 5"/>
    <property type="match status" value="1"/>
</dbReference>
<dbReference type="Proteomes" id="UP000001640">
    <property type="component" value="Chromosome 7"/>
</dbReference>
<dbReference type="AlphaFoldDB" id="G0VI78"/>
<protein>
    <recommendedName>
        <fullName evidence="3">Splicing factor subunit</fullName>
    </recommendedName>
</protein>
<reference key="2">
    <citation type="submission" date="2011-08" db="EMBL/GenBank/DDBJ databases">
        <title>Genome sequence of Naumovozyma castellii.</title>
        <authorList>
            <person name="Gordon J.L."/>
            <person name="Armisen D."/>
            <person name="Proux-Wera E."/>
            <person name="OhEigeartaigh S.S."/>
            <person name="Byrne K.P."/>
            <person name="Wolfe K.H."/>
        </authorList>
    </citation>
    <scope>NUCLEOTIDE SEQUENCE</scope>
    <source>
        <strain>Type strain:CBS 4309</strain>
    </source>
</reference>
<dbReference type="EMBL" id="HE576758">
    <property type="protein sequence ID" value="CCC71113.1"/>
    <property type="molecule type" value="Genomic_DNA"/>
</dbReference>
<dbReference type="InParanoid" id="G0VI78"/>
<dbReference type="OrthoDB" id="274726at2759"/>
<sequence>MSDKQRQQHVYQTLKQKHLSLGDENTTKEEWLTNVQRDIYNSIQGHSGLLEYTALNQQGLTSSQMLRVSMIKKMAQKAEIRKRIADSTDEERRKIVKK</sequence>